<gene>
    <name evidence="1" type="ORF">PPERSA_11785</name>
</gene>
<reference evidence="1 2" key="1">
    <citation type="journal article" date="2015" name="Sci. Rep.">
        <title>Genome of the facultative scuticociliatosis pathogen Pseudocohnilembus persalinus provides insight into its virulence through horizontal gene transfer.</title>
        <authorList>
            <person name="Xiong J."/>
            <person name="Wang G."/>
            <person name="Cheng J."/>
            <person name="Tian M."/>
            <person name="Pan X."/>
            <person name="Warren A."/>
            <person name="Jiang C."/>
            <person name="Yuan D."/>
            <person name="Miao W."/>
        </authorList>
    </citation>
    <scope>NUCLEOTIDE SEQUENCE [LARGE SCALE GENOMIC DNA]</scope>
    <source>
        <strain evidence="1">36N120E</strain>
    </source>
</reference>
<dbReference type="InParanoid" id="A0A0V0QR28"/>
<organism evidence="1 2">
    <name type="scientific">Pseudocohnilembus persalinus</name>
    <name type="common">Ciliate</name>
    <dbReference type="NCBI Taxonomy" id="266149"/>
    <lineage>
        <taxon>Eukaryota</taxon>
        <taxon>Sar</taxon>
        <taxon>Alveolata</taxon>
        <taxon>Ciliophora</taxon>
        <taxon>Intramacronucleata</taxon>
        <taxon>Oligohymenophorea</taxon>
        <taxon>Scuticociliatia</taxon>
        <taxon>Philasterida</taxon>
        <taxon>Pseudocohnilembidae</taxon>
        <taxon>Pseudocohnilembus</taxon>
    </lineage>
</organism>
<comment type="caution">
    <text evidence="1">The sequence shown here is derived from an EMBL/GenBank/DDBJ whole genome shotgun (WGS) entry which is preliminary data.</text>
</comment>
<protein>
    <submittedName>
        <fullName evidence="1">Uncharacterized protein</fullName>
    </submittedName>
</protein>
<dbReference type="Proteomes" id="UP000054937">
    <property type="component" value="Unassembled WGS sequence"/>
</dbReference>
<proteinExistence type="predicted"/>
<dbReference type="AlphaFoldDB" id="A0A0V0QR28"/>
<keyword evidence="2" id="KW-1185">Reference proteome</keyword>
<evidence type="ECO:0000313" key="2">
    <source>
        <dbReference type="Proteomes" id="UP000054937"/>
    </source>
</evidence>
<name>A0A0V0QR28_PSEPJ</name>
<accession>A0A0V0QR28</accession>
<evidence type="ECO:0000313" key="1">
    <source>
        <dbReference type="EMBL" id="KRX04729.1"/>
    </source>
</evidence>
<sequence>MPGNSGNVRKFSGYFLEFPEIFYFDCVTGEYEYKGIIGEGYDKKKVQAEKQAAEVFLSKFIKTFTYVYKYEQLKQNQQCYNQSKQIIPEPDKIIIRDTANTKGIVDNKDKVVYYYNLDYE</sequence>
<dbReference type="EMBL" id="LDAU01000111">
    <property type="protein sequence ID" value="KRX04729.1"/>
    <property type="molecule type" value="Genomic_DNA"/>
</dbReference>